<name>A0A8D8TEZ2_9HEMI</name>
<reference evidence="1" key="1">
    <citation type="submission" date="2021-05" db="EMBL/GenBank/DDBJ databases">
        <authorList>
            <person name="Alioto T."/>
            <person name="Alioto T."/>
            <person name="Gomez Garrido J."/>
        </authorList>
    </citation>
    <scope>NUCLEOTIDE SEQUENCE</scope>
</reference>
<organism evidence="1">
    <name type="scientific">Cacopsylla melanoneura</name>
    <dbReference type="NCBI Taxonomy" id="428564"/>
    <lineage>
        <taxon>Eukaryota</taxon>
        <taxon>Metazoa</taxon>
        <taxon>Ecdysozoa</taxon>
        <taxon>Arthropoda</taxon>
        <taxon>Hexapoda</taxon>
        <taxon>Insecta</taxon>
        <taxon>Pterygota</taxon>
        <taxon>Neoptera</taxon>
        <taxon>Paraneoptera</taxon>
        <taxon>Hemiptera</taxon>
        <taxon>Sternorrhyncha</taxon>
        <taxon>Psylloidea</taxon>
        <taxon>Psyllidae</taxon>
        <taxon>Psyllinae</taxon>
        <taxon>Cacopsylla</taxon>
    </lineage>
</organism>
<dbReference type="EMBL" id="HBUF01269765">
    <property type="protein sequence ID" value="CAG6684902.1"/>
    <property type="molecule type" value="Transcribed_RNA"/>
</dbReference>
<accession>A0A8D8TEZ2</accession>
<evidence type="ECO:0000313" key="1">
    <source>
        <dbReference type="EMBL" id="CAG6684900.1"/>
    </source>
</evidence>
<dbReference type="EMBL" id="HBUF01269764">
    <property type="protein sequence ID" value="CAG6684900.1"/>
    <property type="molecule type" value="Transcribed_RNA"/>
</dbReference>
<sequence length="119" mass="13065">MPGFPRSVVPRPAGCSTTWTRTRTLCSHCRNCMTLNTIRTRNVSNPSWTVATLTEISSCLPTSGAIVLKLLTDPAPPSNDVSPMIYWVLTCQSVMRKVTIITPNVMPRWVCVGVLTNMG</sequence>
<protein>
    <submittedName>
        <fullName evidence="1">Uncharacterized protein</fullName>
    </submittedName>
</protein>
<proteinExistence type="predicted"/>
<dbReference type="AlphaFoldDB" id="A0A8D8TEZ2"/>